<dbReference type="InterPro" id="IPR036770">
    <property type="entry name" value="Ankyrin_rpt-contain_sf"/>
</dbReference>
<protein>
    <submittedName>
        <fullName evidence="3">Uncharacterized protein</fullName>
    </submittedName>
</protein>
<dbReference type="PANTHER" id="PTHR24193">
    <property type="entry name" value="ANKYRIN REPEAT PROTEIN"/>
    <property type="match status" value="1"/>
</dbReference>
<dbReference type="GO" id="GO:0000976">
    <property type="term" value="F:transcription cis-regulatory region binding"/>
    <property type="evidence" value="ECO:0007669"/>
    <property type="project" value="TreeGrafter"/>
</dbReference>
<dbReference type="SMART" id="SM00248">
    <property type="entry name" value="ANK"/>
    <property type="match status" value="5"/>
</dbReference>
<dbReference type="PANTHER" id="PTHR24193:SF121">
    <property type="entry name" value="ADA2A-CONTAINING COMPLEX COMPONENT 3, ISOFORM D"/>
    <property type="match status" value="1"/>
</dbReference>
<reference evidence="3" key="1">
    <citation type="submission" date="2018-05" db="EMBL/GenBank/DDBJ databases">
        <authorList>
            <person name="Lanie J.A."/>
            <person name="Ng W.-L."/>
            <person name="Kazmierczak K.M."/>
            <person name="Andrzejewski T.M."/>
            <person name="Davidsen T.M."/>
            <person name="Wayne K.J."/>
            <person name="Tettelin H."/>
            <person name="Glass J.I."/>
            <person name="Rusch D."/>
            <person name="Podicherti R."/>
            <person name="Tsui H.-C.T."/>
            <person name="Winkler M.E."/>
        </authorList>
    </citation>
    <scope>NUCLEOTIDE SEQUENCE</scope>
</reference>
<dbReference type="Gene3D" id="1.25.40.20">
    <property type="entry name" value="Ankyrin repeat-containing domain"/>
    <property type="match status" value="3"/>
</dbReference>
<dbReference type="Pfam" id="PF12796">
    <property type="entry name" value="Ank_2"/>
    <property type="match status" value="2"/>
</dbReference>
<dbReference type="InterPro" id="IPR050663">
    <property type="entry name" value="Ankyrin-SOCS_Box"/>
</dbReference>
<organism evidence="3">
    <name type="scientific">marine metagenome</name>
    <dbReference type="NCBI Taxonomy" id="408172"/>
    <lineage>
        <taxon>unclassified sequences</taxon>
        <taxon>metagenomes</taxon>
        <taxon>ecological metagenomes</taxon>
    </lineage>
</organism>
<keyword evidence="1" id="KW-0677">Repeat</keyword>
<evidence type="ECO:0000256" key="1">
    <source>
        <dbReference type="ARBA" id="ARBA00022737"/>
    </source>
</evidence>
<dbReference type="EMBL" id="UINC01025661">
    <property type="protein sequence ID" value="SVB01645.1"/>
    <property type="molecule type" value="Genomic_DNA"/>
</dbReference>
<proteinExistence type="predicted"/>
<sequence length="338" mass="35963">MKHLNITAIAAVLLVGCGESQQSTPPVEAKPEPPAAKAPDISLHLAAQNGNHEAVKQLFADGVDINMRDTMGLTPLDYAYLGILEHGITVRDFILENGGKTGDWFRVDESIQIAVNVGNVEAVKKHLDAGAEVNGKDKLFGQTLLHQAASGGNTEIVEMLLTAGADVNATEGIQGGTPLHSASTKEVAELLIAQGADVNIKNAFLETPIDHAEGETIGLLRKHGGKSGAEDSIHVAAGVGDMKLLMQHIKDGTSVDNKGPIGRTPLHFAAMNGHTEIADYLISYKVNINLEDDRGLTALGIAEVMVEMDMGDKRRVKMADLLRKHGGKTREELKSEGK</sequence>
<accession>A0A382AJ93</accession>
<dbReference type="PROSITE" id="PS50297">
    <property type="entry name" value="ANK_REP_REGION"/>
    <property type="match status" value="3"/>
</dbReference>
<name>A0A382AJ93_9ZZZZ</name>
<dbReference type="Pfam" id="PF13857">
    <property type="entry name" value="Ank_5"/>
    <property type="match status" value="1"/>
</dbReference>
<evidence type="ECO:0000313" key="3">
    <source>
        <dbReference type="EMBL" id="SVB01645.1"/>
    </source>
</evidence>
<gene>
    <name evidence="3" type="ORF">METZ01_LOCUS154499</name>
</gene>
<dbReference type="PRINTS" id="PR01415">
    <property type="entry name" value="ANKYRIN"/>
</dbReference>
<dbReference type="GO" id="GO:0045944">
    <property type="term" value="P:positive regulation of transcription by RNA polymerase II"/>
    <property type="evidence" value="ECO:0007669"/>
    <property type="project" value="TreeGrafter"/>
</dbReference>
<dbReference type="GO" id="GO:0005634">
    <property type="term" value="C:nucleus"/>
    <property type="evidence" value="ECO:0007669"/>
    <property type="project" value="TreeGrafter"/>
</dbReference>
<dbReference type="PROSITE" id="PS51257">
    <property type="entry name" value="PROKAR_LIPOPROTEIN"/>
    <property type="match status" value="1"/>
</dbReference>
<dbReference type="InterPro" id="IPR002110">
    <property type="entry name" value="Ankyrin_rpt"/>
</dbReference>
<dbReference type="SUPFAM" id="SSF48403">
    <property type="entry name" value="Ankyrin repeat"/>
    <property type="match status" value="1"/>
</dbReference>
<dbReference type="AlphaFoldDB" id="A0A382AJ93"/>
<keyword evidence="2" id="KW-0040">ANK repeat</keyword>
<dbReference type="PROSITE" id="PS50088">
    <property type="entry name" value="ANK_REPEAT"/>
    <property type="match status" value="4"/>
</dbReference>
<evidence type="ECO:0000256" key="2">
    <source>
        <dbReference type="ARBA" id="ARBA00023043"/>
    </source>
</evidence>